<dbReference type="RefSeq" id="WP_162638074.1">
    <property type="nucleotide sequence ID" value="NZ_CP048286.1"/>
</dbReference>
<dbReference type="KEGG" id="prz:GZH47_00740"/>
<evidence type="ECO:0000313" key="1">
    <source>
        <dbReference type="EMBL" id="QHW29504.1"/>
    </source>
</evidence>
<gene>
    <name evidence="1" type="ORF">GZH47_00740</name>
</gene>
<proteinExistence type="predicted"/>
<dbReference type="SUPFAM" id="SSF56281">
    <property type="entry name" value="Metallo-hydrolase/oxidoreductase"/>
    <property type="match status" value="1"/>
</dbReference>
<protein>
    <recommendedName>
        <fullName evidence="3">MBL fold metallo-hydrolase</fullName>
    </recommendedName>
</protein>
<dbReference type="InterPro" id="IPR036866">
    <property type="entry name" value="RibonucZ/Hydroxyglut_hydro"/>
</dbReference>
<reference evidence="1 2" key="1">
    <citation type="submission" date="2020-02" db="EMBL/GenBank/DDBJ databases">
        <title>Paenibacillus sp. nov., isolated from rhizosphere soil of tomato.</title>
        <authorList>
            <person name="Weon H.-Y."/>
            <person name="Lee S.A."/>
        </authorList>
    </citation>
    <scope>NUCLEOTIDE SEQUENCE [LARGE SCALE GENOMIC DNA]</scope>
    <source>
        <strain evidence="1 2">14171R-81</strain>
    </source>
</reference>
<dbReference type="Gene3D" id="3.60.15.10">
    <property type="entry name" value="Ribonuclease Z/Hydroxyacylglutathione hydrolase-like"/>
    <property type="match status" value="1"/>
</dbReference>
<dbReference type="AlphaFoldDB" id="A0A6C0NTH8"/>
<accession>A0A6C0NTH8</accession>
<evidence type="ECO:0008006" key="3">
    <source>
        <dbReference type="Google" id="ProtNLM"/>
    </source>
</evidence>
<evidence type="ECO:0000313" key="2">
    <source>
        <dbReference type="Proteomes" id="UP000479114"/>
    </source>
</evidence>
<sequence length="51" mass="5673">MKSPNRAFTPDLPEALRSLRKFADFDIENVICFHGGLVQGDVQHQFAALTA</sequence>
<dbReference type="Proteomes" id="UP000479114">
    <property type="component" value="Chromosome"/>
</dbReference>
<dbReference type="EMBL" id="CP048286">
    <property type="protein sequence ID" value="QHW29504.1"/>
    <property type="molecule type" value="Genomic_DNA"/>
</dbReference>
<keyword evidence="2" id="KW-1185">Reference proteome</keyword>
<organism evidence="1 2">
    <name type="scientific">Paenibacillus rhizovicinus</name>
    <dbReference type="NCBI Taxonomy" id="2704463"/>
    <lineage>
        <taxon>Bacteria</taxon>
        <taxon>Bacillati</taxon>
        <taxon>Bacillota</taxon>
        <taxon>Bacilli</taxon>
        <taxon>Bacillales</taxon>
        <taxon>Paenibacillaceae</taxon>
        <taxon>Paenibacillus</taxon>
    </lineage>
</organism>
<name>A0A6C0NTH8_9BACL</name>